<comment type="caution">
    <text evidence="8">The sequence shown here is derived from an EMBL/GenBank/DDBJ whole genome shotgun (WGS) entry which is preliminary data.</text>
</comment>
<evidence type="ECO:0000256" key="2">
    <source>
        <dbReference type="ARBA" id="ARBA00012360"/>
    </source>
</evidence>
<dbReference type="Gene3D" id="1.20.910.10">
    <property type="entry name" value="Heme oxygenase-like"/>
    <property type="match status" value="1"/>
</dbReference>
<evidence type="ECO:0000313" key="8">
    <source>
        <dbReference type="EMBL" id="CAD7702684.1"/>
    </source>
</evidence>
<gene>
    <name evidence="8" type="ORF">OSTQU699_LOCUS8041</name>
</gene>
<feature type="region of interest" description="Disordered" evidence="7">
    <location>
        <begin position="51"/>
        <end position="85"/>
    </location>
</feature>
<dbReference type="GO" id="GO:0046872">
    <property type="term" value="F:metal ion binding"/>
    <property type="evidence" value="ECO:0007669"/>
    <property type="project" value="UniProtKB-KW"/>
</dbReference>
<protein>
    <recommendedName>
        <fullName evidence="2">heme oxygenase (biliverdin-producing)</fullName>
        <ecNumber evidence="2">1.14.14.18</ecNumber>
    </recommendedName>
</protein>
<dbReference type="PANTHER" id="PTHR35703">
    <property type="entry name" value="HEME OXYGENASE 1, CHLOROPLASTIC-RELATED"/>
    <property type="match status" value="1"/>
</dbReference>
<dbReference type="EC" id="1.14.14.18" evidence="2"/>
<dbReference type="Proteomes" id="UP000708148">
    <property type="component" value="Unassembled WGS sequence"/>
</dbReference>
<keyword evidence="3" id="KW-0349">Heme</keyword>
<name>A0A8S1J4P9_9CHLO</name>
<comment type="similarity">
    <text evidence="1">Belongs to the heme oxygenase family.</text>
</comment>
<keyword evidence="6" id="KW-0408">Iron</keyword>
<reference evidence="8" key="1">
    <citation type="submission" date="2020-12" db="EMBL/GenBank/DDBJ databases">
        <authorList>
            <person name="Iha C."/>
        </authorList>
    </citation>
    <scope>NUCLEOTIDE SEQUENCE</scope>
</reference>
<dbReference type="GO" id="GO:0010024">
    <property type="term" value="P:phytochromobilin biosynthetic process"/>
    <property type="evidence" value="ECO:0007669"/>
    <property type="project" value="TreeGrafter"/>
</dbReference>
<evidence type="ECO:0000256" key="7">
    <source>
        <dbReference type="SAM" id="MobiDB-lite"/>
    </source>
</evidence>
<dbReference type="OrthoDB" id="15304at2759"/>
<dbReference type="GO" id="GO:0004392">
    <property type="term" value="F:heme oxygenase (decyclizing) activity"/>
    <property type="evidence" value="ECO:0007669"/>
    <property type="project" value="UniProtKB-EC"/>
</dbReference>
<keyword evidence="4" id="KW-0479">Metal-binding</keyword>
<dbReference type="SUPFAM" id="SSF48613">
    <property type="entry name" value="Heme oxygenase-like"/>
    <property type="match status" value="1"/>
</dbReference>
<proteinExistence type="inferred from homology"/>
<evidence type="ECO:0000256" key="6">
    <source>
        <dbReference type="ARBA" id="ARBA00023004"/>
    </source>
</evidence>
<evidence type="ECO:0000256" key="5">
    <source>
        <dbReference type="ARBA" id="ARBA00023002"/>
    </source>
</evidence>
<dbReference type="AlphaFoldDB" id="A0A8S1J4P9"/>
<dbReference type="InterPro" id="IPR016084">
    <property type="entry name" value="Haem_Oase-like_multi-hlx"/>
</dbReference>
<evidence type="ECO:0000256" key="1">
    <source>
        <dbReference type="ARBA" id="ARBA00006134"/>
    </source>
</evidence>
<evidence type="ECO:0000313" key="9">
    <source>
        <dbReference type="Proteomes" id="UP000708148"/>
    </source>
</evidence>
<dbReference type="InterPro" id="IPR016951">
    <property type="entry name" value="Haem_Oase_decyc_pln"/>
</dbReference>
<evidence type="ECO:0000256" key="4">
    <source>
        <dbReference type="ARBA" id="ARBA00022723"/>
    </source>
</evidence>
<feature type="compositionally biased region" description="Basic residues" evidence="7">
    <location>
        <begin position="66"/>
        <end position="80"/>
    </location>
</feature>
<dbReference type="EMBL" id="CAJHUC010001909">
    <property type="protein sequence ID" value="CAD7702684.1"/>
    <property type="molecule type" value="Genomic_DNA"/>
</dbReference>
<evidence type="ECO:0000256" key="3">
    <source>
        <dbReference type="ARBA" id="ARBA00022617"/>
    </source>
</evidence>
<sequence length="400" mass="43983">MWGGGLLMLGRRSAGLAPRPLCEMLGTRSRGGRVPPGARLAGNRVLRKVCRSGKGFGNPSSPSSVPRKKRAKGEKQRGKKNSTAEQAALDALQTGKGPKGVRPVDIEEASKGRLDFVQVKDWGTGMPDDVGKLEVKSFKPVVQESDLQPFYERLARKLETLQTQGALNIAQQKPMPPFEKWSFGEHRYCSYICDQQHVHNALETAVETCTKHSAVVRKDDTTRKEAQTESALTMLHQLLETEGLARSQQFGQDLAAMMATQDTECGAQLPSPSPEAVAYARYLQQLSRTATLDEEDEEGESDRTLCRLMANGYTIMITHLTTGFRIGARATEELGLLTRGATNAFQSYPESTGNPLETFVEGMNRIGPTLTTEQQEHMFEELAPAFTKTALLFVALAHED</sequence>
<accession>A0A8S1J4P9</accession>
<keyword evidence="5" id="KW-0560">Oxidoreductase</keyword>
<dbReference type="PANTHER" id="PTHR35703:SF2">
    <property type="entry name" value="HEME OXYGENASE 1, CHLOROPLASTIC-RELATED"/>
    <property type="match status" value="1"/>
</dbReference>
<organism evidence="8 9">
    <name type="scientific">Ostreobium quekettii</name>
    <dbReference type="NCBI Taxonomy" id="121088"/>
    <lineage>
        <taxon>Eukaryota</taxon>
        <taxon>Viridiplantae</taxon>
        <taxon>Chlorophyta</taxon>
        <taxon>core chlorophytes</taxon>
        <taxon>Ulvophyceae</taxon>
        <taxon>TCBD clade</taxon>
        <taxon>Bryopsidales</taxon>
        <taxon>Ostreobineae</taxon>
        <taxon>Ostreobiaceae</taxon>
        <taxon>Ostreobium</taxon>
    </lineage>
</organism>
<keyword evidence="9" id="KW-1185">Reference proteome</keyword>